<protein>
    <submittedName>
        <fullName evidence="2">Uncharacterized protein</fullName>
    </submittedName>
</protein>
<feature type="region of interest" description="Disordered" evidence="1">
    <location>
        <begin position="914"/>
        <end position="945"/>
    </location>
</feature>
<feature type="region of interest" description="Disordered" evidence="1">
    <location>
        <begin position="742"/>
        <end position="830"/>
    </location>
</feature>
<feature type="compositionally biased region" description="Acidic residues" evidence="1">
    <location>
        <begin position="178"/>
        <end position="188"/>
    </location>
</feature>
<feature type="compositionally biased region" description="Basic residues" evidence="1">
    <location>
        <begin position="1935"/>
        <end position="1947"/>
    </location>
</feature>
<feature type="region of interest" description="Disordered" evidence="1">
    <location>
        <begin position="1931"/>
        <end position="1961"/>
    </location>
</feature>
<feature type="compositionally biased region" description="Low complexity" evidence="1">
    <location>
        <begin position="1779"/>
        <end position="1820"/>
    </location>
</feature>
<feature type="region of interest" description="Disordered" evidence="1">
    <location>
        <begin position="1769"/>
        <end position="1856"/>
    </location>
</feature>
<evidence type="ECO:0000313" key="3">
    <source>
        <dbReference type="Proteomes" id="UP000649328"/>
    </source>
</evidence>
<feature type="compositionally biased region" description="Low complexity" evidence="1">
    <location>
        <begin position="225"/>
        <end position="234"/>
    </location>
</feature>
<evidence type="ECO:0000313" key="2">
    <source>
        <dbReference type="EMBL" id="KAF7999652.1"/>
    </source>
</evidence>
<feature type="compositionally biased region" description="Polar residues" evidence="1">
    <location>
        <begin position="1832"/>
        <end position="1845"/>
    </location>
</feature>
<feature type="compositionally biased region" description="Polar residues" evidence="1">
    <location>
        <begin position="1428"/>
        <end position="1440"/>
    </location>
</feature>
<feature type="compositionally biased region" description="Basic and acidic residues" evidence="1">
    <location>
        <begin position="764"/>
        <end position="773"/>
    </location>
</feature>
<proteinExistence type="predicted"/>
<evidence type="ECO:0000256" key="1">
    <source>
        <dbReference type="SAM" id="MobiDB-lite"/>
    </source>
</evidence>
<feature type="region of interest" description="Disordered" evidence="1">
    <location>
        <begin position="220"/>
        <end position="253"/>
    </location>
</feature>
<dbReference type="EMBL" id="JACBPP010000009">
    <property type="protein sequence ID" value="KAF7999652.1"/>
    <property type="molecule type" value="Genomic_DNA"/>
</dbReference>
<feature type="region of interest" description="Disordered" evidence="1">
    <location>
        <begin position="1381"/>
        <end position="1442"/>
    </location>
</feature>
<gene>
    <name evidence="2" type="ORF">HF325_006328</name>
</gene>
<organism evidence="2 3">
    <name type="scientific">Metschnikowia pulcherrima</name>
    <dbReference type="NCBI Taxonomy" id="27326"/>
    <lineage>
        <taxon>Eukaryota</taxon>
        <taxon>Fungi</taxon>
        <taxon>Dikarya</taxon>
        <taxon>Ascomycota</taxon>
        <taxon>Saccharomycotina</taxon>
        <taxon>Pichiomycetes</taxon>
        <taxon>Metschnikowiaceae</taxon>
        <taxon>Metschnikowia</taxon>
    </lineage>
</organism>
<feature type="region of interest" description="Disordered" evidence="1">
    <location>
        <begin position="402"/>
        <end position="439"/>
    </location>
</feature>
<name>A0A8H7LC30_9ASCO</name>
<feature type="compositionally biased region" description="Basic and acidic residues" evidence="1">
    <location>
        <begin position="781"/>
        <end position="792"/>
    </location>
</feature>
<feature type="compositionally biased region" description="Basic residues" evidence="1">
    <location>
        <begin position="1391"/>
        <end position="1404"/>
    </location>
</feature>
<keyword evidence="3" id="KW-1185">Reference proteome</keyword>
<reference evidence="2" key="1">
    <citation type="submission" date="2020-10" db="EMBL/GenBank/DDBJ databases">
        <title>The Whole-Genome Sequence of Metschnikowia persimmonesis, a Novel Endophytic Yeast Species Isolated from Medicinal Plant Diospyros kaki Thumb.</title>
        <authorList>
            <person name="Rahmat E."/>
            <person name="Kang Y."/>
        </authorList>
    </citation>
    <scope>NUCLEOTIDE SEQUENCE</scope>
    <source>
        <strain evidence="2">KIOM G15050</strain>
    </source>
</reference>
<feature type="region of interest" description="Disordered" evidence="1">
    <location>
        <begin position="1205"/>
        <end position="1224"/>
    </location>
</feature>
<feature type="compositionally biased region" description="Basic and acidic residues" evidence="1">
    <location>
        <begin position="1952"/>
        <end position="1961"/>
    </location>
</feature>
<dbReference type="Proteomes" id="UP000649328">
    <property type="component" value="Unassembled WGS sequence"/>
</dbReference>
<feature type="compositionally biased region" description="Polar residues" evidence="1">
    <location>
        <begin position="796"/>
        <end position="808"/>
    </location>
</feature>
<feature type="region of interest" description="Disordered" evidence="1">
    <location>
        <begin position="1106"/>
        <end position="1130"/>
    </location>
</feature>
<feature type="region of interest" description="Disordered" evidence="1">
    <location>
        <begin position="168"/>
        <end position="192"/>
    </location>
</feature>
<comment type="caution">
    <text evidence="2">The sequence shown here is derived from an EMBL/GenBank/DDBJ whole genome shotgun (WGS) entry which is preliminary data.</text>
</comment>
<sequence>MSWWEKPLTGNTLGVTDIIKFKMKTWLDDATSDEYLQNVLSVRAFQHSTFVHNNTPNEDGKTPNFLFYGKPSPSLQKLPVFGTDTTVKIKSKNLQGRSRVELVKGVYLGVDKDEHTIYEIWTNFKNPCEKMETIKGRTLVSSGGFTCMQAAETEVRKIIRSGVSPTDLAKANCGTAESGEDEEEEEEIPTTSGSDMLEWLYNKFKGQVPDLPKPPLMVDREEEQASAQEQGGASVTQEDLSASEDEDEGKKLTDEESFQALLEKQFSVFRVRVADENWGKLPPIEARCKAARPIVAQELREWRRKLAYQPNLEELDTSSIRSATITCMELSQKLVESLDDQSTPLHDLLTSLTMFESVLRDVEQPKSRNKPFYGPEVLGSIKSFGGSVRILISLLEEHGPQTIHPKLSHEPKNDPSGTSSGKILAGSASAKKEKKSTFSPKSDTAETLVLGYTKNVQDAFEECLNIHSDPLVSKTEPAKSVALLAEQVIQELFHLVPKEQSSWTLFQGVLDDLVVLLEPVNLMLFVAASHKPTLEKYFPKQEHLFLHFNRESQRIAREILKAYTTLETHWELDNDLKTDLGFVFGALCKFINQKVSSGWDDLRDEESVLKLMIMQWKGSSYKALEFLILSVEDFEWRYPEGEYLVEPSHYLLQVIRGFPPEAKREIDDWYGTVYGVLPGLSKRTMARDFLTSVWPTLPSNSRIRARSDCRVPTRLFDKFYAKIRVGNCADGFWDIQKVDPVPTASSTNEQENQSKQETSSVVSDKAEAPEENNHLPAPEQKSAKAPKDEPAVKEPTYSSVGTNPTANGTKGKAIPKASGAPSADSSIKKVPTAEEKFAAKMRDLLTKHPELCPNCLEKHKLLECPNIERDSRDNPAAYIVADYEKQTNKSRLPFLQKCSERVNGAYKLELEKTTRKAKKPKIAKTHKTGKSAAKGNEPEKWWKKPPAGGTLGVTDLLKFKMGKWLDDATSDDYLQHVLSLRAFQHSNFIHNNTPNENGKTPHFLFHGKPSPSLAQLPVFGTDTTIKVRTKNLQGRVKEEIKKGVYLGVETDDHANYEIWTSFTKPCHEMETVKGSAVISSGGYTCMQAAEKEVRKLIRSGVSPMEYAKANHPARDPEEEEEGAAESEFEDGQDMNEWLYNSLKDKLPGLVRHSELKEYAAEERLKYIRLKLEAAANAGDQKAVRELREIRNLTAEQVEARYRAEGFTGESEDDEPFDWEKKPSDEDANVEEFNVRIADESWGKLPSLVARCKAACPVLAKELRKWRREQSSRRPDLAVGDPDIEEAILSCFELSTPLLKVLEEGITPLREVYTCVSLFETLLQDAVSPYTPRKPNFGPEVFGSLKSFLWSVRVLKGLLEELRDLPSGFVVSDDFGIGQTCSGSAPGGAKKSSSKKKKKKKKKKTKTAEATGDEQRVLIPTVQVKQEESSSVQENSLSRLASPNEAELTIEKMSKHEFLMDIGSSHSSNVGVHLVEEYTGHIQDAFAKCLTKKVDLQIDLADPGKHVGELAKKAADEFFKMSPDESASGVSCEGVLDWLFLVIQPEHLMMFVAASNIAIFKEYYPSFEPFYLHFNYESRKMAGEILEKYPSLKSNRDLEIHLKEDLGHVLGVLWSFFDEKAWDGPDDVHIDEILLYYMVKQWKGTSLKALDLIIDLAEAFERKYGDYSFFAEPSPESFLKLFSGFPPSLLENIDDWMDRYLKFYEFAPLPMIENFRDEFWPAIPPQKRERIRNVESVPEQIYKKFHTQIEKSSCADGFWSLQIEEHLGCSPEASVEPPHSDLSNSSSVEENLSQETTQVTTTSSAPEQSETPSNSTTESSSDLTKTAHAEPKLSSSAELTAKNGVSSEAAKRAPTAEEKYASKMRELLMKHPELCPNCLEGHELLECTNIKPDSRDNPAAYIITDYVEQTKSSRLPFLEQCAERVMKASQLEIQKKKEKKYKRTKPPKNSKTSSRDKTSKPI</sequence>
<feature type="compositionally biased region" description="Polar residues" evidence="1">
    <location>
        <begin position="743"/>
        <end position="762"/>
    </location>
</feature>
<feature type="compositionally biased region" description="Acidic residues" evidence="1">
    <location>
        <begin position="1116"/>
        <end position="1130"/>
    </location>
</feature>
<feature type="compositionally biased region" description="Basic residues" evidence="1">
    <location>
        <begin position="915"/>
        <end position="929"/>
    </location>
</feature>
<accession>A0A8H7LC30</accession>
<dbReference type="OrthoDB" id="10649636at2759"/>